<evidence type="ECO:0000256" key="6">
    <source>
        <dbReference type="ARBA" id="ARBA00022642"/>
    </source>
</evidence>
<sequence>MYIPDLTNLSLPEIPQPLSSREIEEYTDRIAARLKEKDAVVIAHYYTGNEIQQLAEKTGGFIGDSLEMAKWGRNNPARTIIVAGVRFMGETAKILSPEKTILMPELKAECSLDLGCPADEFGKFCDEHPDHCVVVYANTSAAVKARADYVVTSSIALEMIEYLKLCDKKIIWAPDRHLGSYICNQTGAEMLRWQAHCIVHDDFKAAALKALMAEHPDARVLVHPESPADVTALADFAGSTSQILNKVKEMDAKEFIIATDIGIFYKISQACPDKVLIPAPNGGAGATCQSCAHCPWMRQNTLPLIEKLLDNPEGHEIHVDEDIRQKALISLNRLLDFSARLKEAGSVQALYESGVRI</sequence>
<evidence type="ECO:0000256" key="2">
    <source>
        <dbReference type="ARBA" id="ARBA00005065"/>
    </source>
</evidence>
<dbReference type="UniPathway" id="UPA00253">
    <property type="reaction ID" value="UER00327"/>
</dbReference>
<evidence type="ECO:0000256" key="11">
    <source>
        <dbReference type="NCBIfam" id="TIGR00550"/>
    </source>
</evidence>
<dbReference type="GO" id="GO:0005829">
    <property type="term" value="C:cytosol"/>
    <property type="evidence" value="ECO:0007669"/>
    <property type="project" value="TreeGrafter"/>
</dbReference>
<keyword evidence="10" id="KW-0411">Iron-sulfur</keyword>
<keyword evidence="7" id="KW-0808">Transferase</keyword>
<dbReference type="AlphaFoldDB" id="A0A662ZIB2"/>
<dbReference type="Gene3D" id="3.40.50.10800">
    <property type="entry name" value="NadA-like"/>
    <property type="match status" value="3"/>
</dbReference>
<evidence type="ECO:0000313" key="12">
    <source>
        <dbReference type="EMBL" id="SFP31749.1"/>
    </source>
</evidence>
<dbReference type="OrthoDB" id="9801204at2"/>
<name>A0A662ZIB2_9GAMM</name>
<gene>
    <name evidence="12" type="ORF">SAMN02910344_01065</name>
</gene>
<evidence type="ECO:0000313" key="13">
    <source>
        <dbReference type="Proteomes" id="UP000243745"/>
    </source>
</evidence>
<evidence type="ECO:0000256" key="3">
    <source>
        <dbReference type="ARBA" id="ARBA00012669"/>
    </source>
</evidence>
<dbReference type="SUPFAM" id="SSF142754">
    <property type="entry name" value="NadA-like"/>
    <property type="match status" value="1"/>
</dbReference>
<dbReference type="PANTHER" id="PTHR30573">
    <property type="entry name" value="QUINOLINATE SYNTHETASE A"/>
    <property type="match status" value="1"/>
</dbReference>
<keyword evidence="4" id="KW-0004">4Fe-4S</keyword>
<evidence type="ECO:0000256" key="5">
    <source>
        <dbReference type="ARBA" id="ARBA00022490"/>
    </source>
</evidence>
<proteinExistence type="predicted"/>
<keyword evidence="6" id="KW-0662">Pyridine nucleotide biosynthesis</keyword>
<dbReference type="GO" id="GO:0008987">
    <property type="term" value="F:quinolinate synthetase A activity"/>
    <property type="evidence" value="ECO:0007669"/>
    <property type="project" value="UniProtKB-UniRule"/>
</dbReference>
<dbReference type="NCBIfam" id="TIGR00550">
    <property type="entry name" value="nadA"/>
    <property type="match status" value="1"/>
</dbReference>
<dbReference type="NCBIfam" id="NF006877">
    <property type="entry name" value="PRK09375.1-1"/>
    <property type="match status" value="1"/>
</dbReference>
<dbReference type="PANTHER" id="PTHR30573:SF0">
    <property type="entry name" value="QUINOLINATE SYNTHASE, CHLOROPLASTIC"/>
    <property type="match status" value="1"/>
</dbReference>
<evidence type="ECO:0000256" key="9">
    <source>
        <dbReference type="ARBA" id="ARBA00023004"/>
    </source>
</evidence>
<dbReference type="RefSeq" id="WP_093141650.1">
    <property type="nucleotide sequence ID" value="NZ_FOXF01000015.1"/>
</dbReference>
<accession>A0A662ZIB2</accession>
<keyword evidence="13" id="KW-1185">Reference proteome</keyword>
<evidence type="ECO:0000256" key="8">
    <source>
        <dbReference type="ARBA" id="ARBA00022723"/>
    </source>
</evidence>
<protein>
    <recommendedName>
        <fullName evidence="3 11">Quinolinate synthase</fullName>
        <ecNumber evidence="3 11">2.5.1.72</ecNumber>
    </recommendedName>
</protein>
<evidence type="ECO:0000256" key="1">
    <source>
        <dbReference type="ARBA" id="ARBA00001966"/>
    </source>
</evidence>
<dbReference type="EMBL" id="FOXF01000015">
    <property type="protein sequence ID" value="SFP31749.1"/>
    <property type="molecule type" value="Genomic_DNA"/>
</dbReference>
<dbReference type="Proteomes" id="UP000243745">
    <property type="component" value="Unassembled WGS sequence"/>
</dbReference>
<keyword evidence="9" id="KW-0408">Iron</keyword>
<dbReference type="InterPro" id="IPR036094">
    <property type="entry name" value="NadA_sf"/>
</dbReference>
<dbReference type="GO" id="GO:0034628">
    <property type="term" value="P:'de novo' NAD+ biosynthetic process from L-aspartate"/>
    <property type="evidence" value="ECO:0007669"/>
    <property type="project" value="TreeGrafter"/>
</dbReference>
<comment type="pathway">
    <text evidence="2">Cofactor biosynthesis; NAD(+) biosynthesis; quinolinate from iminoaspartate: step 1/1.</text>
</comment>
<dbReference type="FunFam" id="3.40.50.10800:FF:000003">
    <property type="entry name" value="Quinolinate synthase A"/>
    <property type="match status" value="1"/>
</dbReference>
<organism evidence="12 13">
    <name type="scientific">Ruminobacter amylophilus</name>
    <dbReference type="NCBI Taxonomy" id="867"/>
    <lineage>
        <taxon>Bacteria</taxon>
        <taxon>Pseudomonadati</taxon>
        <taxon>Pseudomonadota</taxon>
        <taxon>Gammaproteobacteria</taxon>
        <taxon>Aeromonadales</taxon>
        <taxon>Succinivibrionaceae</taxon>
        <taxon>Ruminobacter</taxon>
    </lineage>
</organism>
<dbReference type="GO" id="GO:0046872">
    <property type="term" value="F:metal ion binding"/>
    <property type="evidence" value="ECO:0007669"/>
    <property type="project" value="UniProtKB-KW"/>
</dbReference>
<evidence type="ECO:0000256" key="7">
    <source>
        <dbReference type="ARBA" id="ARBA00022679"/>
    </source>
</evidence>
<dbReference type="NCBIfam" id="NF006878">
    <property type="entry name" value="PRK09375.1-2"/>
    <property type="match status" value="1"/>
</dbReference>
<dbReference type="Pfam" id="PF02445">
    <property type="entry name" value="NadA"/>
    <property type="match status" value="1"/>
</dbReference>
<evidence type="ECO:0000256" key="4">
    <source>
        <dbReference type="ARBA" id="ARBA00022485"/>
    </source>
</evidence>
<dbReference type="EC" id="2.5.1.72" evidence="3 11"/>
<dbReference type="GO" id="GO:0051539">
    <property type="term" value="F:4 iron, 4 sulfur cluster binding"/>
    <property type="evidence" value="ECO:0007669"/>
    <property type="project" value="UniProtKB-KW"/>
</dbReference>
<comment type="cofactor">
    <cofactor evidence="1">
        <name>[4Fe-4S] cluster</name>
        <dbReference type="ChEBI" id="CHEBI:49883"/>
    </cofactor>
</comment>
<reference evidence="12 13" key="1">
    <citation type="submission" date="2016-10" db="EMBL/GenBank/DDBJ databases">
        <authorList>
            <person name="Varghese N."/>
            <person name="Submissions S."/>
        </authorList>
    </citation>
    <scope>NUCLEOTIDE SEQUENCE [LARGE SCALE GENOMIC DNA]</scope>
    <source>
        <strain evidence="12 13">DSM 1361</strain>
    </source>
</reference>
<keyword evidence="8" id="KW-0479">Metal-binding</keyword>
<dbReference type="InterPro" id="IPR003473">
    <property type="entry name" value="NadA"/>
</dbReference>
<evidence type="ECO:0000256" key="10">
    <source>
        <dbReference type="ARBA" id="ARBA00023014"/>
    </source>
</evidence>
<keyword evidence="5" id="KW-0963">Cytoplasm</keyword>